<dbReference type="GO" id="GO:0000976">
    <property type="term" value="F:transcription cis-regulatory region binding"/>
    <property type="evidence" value="ECO:0007669"/>
    <property type="project" value="TreeGrafter"/>
</dbReference>
<dbReference type="OrthoDB" id="9786526at2"/>
<keyword evidence="4" id="KW-0804">Transcription</keyword>
<comment type="similarity">
    <text evidence="1">Belongs to the LysR transcriptional regulatory family.</text>
</comment>
<evidence type="ECO:0000313" key="7">
    <source>
        <dbReference type="Proteomes" id="UP000283087"/>
    </source>
</evidence>
<dbReference type="FunFam" id="1.10.10.10:FF:000001">
    <property type="entry name" value="LysR family transcriptional regulator"/>
    <property type="match status" value="1"/>
</dbReference>
<sequence length="279" mass="30935">MDLVLLQTFIEVAQTRNFGRASESLCVSSSTVSARIKQLEALLGLALFTRKHHEVTLTPAGEGFERHARFILNAWERAYEDTALSDRHQKRLVVAGVSSLWDIFLQDWLSDIYNAIPNISLRAEESTPLRVVEKLEQGLIDVGFMYEQPSLKGYVIQEVATIPMILVSDKANTPVDKAIAEGYIRVEWGATFGGLHESAFPQRPLARVRANSGRVALNLILSCGGAAYLPQVTANPLLEHGQLYLVNDAPVIEMTAYAAYNLHGEHRALIQSLLKRLAV</sequence>
<evidence type="ECO:0000256" key="1">
    <source>
        <dbReference type="ARBA" id="ARBA00009437"/>
    </source>
</evidence>
<dbReference type="InterPro" id="IPR036388">
    <property type="entry name" value="WH-like_DNA-bd_sf"/>
</dbReference>
<name>A0A430KVH9_9GAMM</name>
<protein>
    <submittedName>
        <fullName evidence="6">LysR family transcriptional regulator</fullName>
    </submittedName>
</protein>
<evidence type="ECO:0000313" key="6">
    <source>
        <dbReference type="EMBL" id="RTE67364.1"/>
    </source>
</evidence>
<dbReference type="EMBL" id="RQXW01000002">
    <property type="protein sequence ID" value="RTE67364.1"/>
    <property type="molecule type" value="Genomic_DNA"/>
</dbReference>
<dbReference type="PANTHER" id="PTHR30126">
    <property type="entry name" value="HTH-TYPE TRANSCRIPTIONAL REGULATOR"/>
    <property type="match status" value="1"/>
</dbReference>
<dbReference type="InterPro" id="IPR005119">
    <property type="entry name" value="LysR_subst-bd"/>
</dbReference>
<proteinExistence type="inferred from homology"/>
<dbReference type="InterPro" id="IPR036390">
    <property type="entry name" value="WH_DNA-bd_sf"/>
</dbReference>
<evidence type="ECO:0000256" key="2">
    <source>
        <dbReference type="ARBA" id="ARBA00023015"/>
    </source>
</evidence>
<dbReference type="Pfam" id="PF03466">
    <property type="entry name" value="LysR_substrate"/>
    <property type="match status" value="1"/>
</dbReference>
<dbReference type="InterPro" id="IPR000847">
    <property type="entry name" value="LysR_HTH_N"/>
</dbReference>
<dbReference type="PROSITE" id="PS50931">
    <property type="entry name" value="HTH_LYSR"/>
    <property type="match status" value="1"/>
</dbReference>
<dbReference type="Pfam" id="PF00126">
    <property type="entry name" value="HTH_1"/>
    <property type="match status" value="1"/>
</dbReference>
<keyword evidence="3" id="KW-0238">DNA-binding</keyword>
<evidence type="ECO:0000259" key="5">
    <source>
        <dbReference type="PROSITE" id="PS50931"/>
    </source>
</evidence>
<gene>
    <name evidence="6" type="ORF">EH243_03505</name>
</gene>
<keyword evidence="7" id="KW-1185">Reference proteome</keyword>
<dbReference type="Proteomes" id="UP000283087">
    <property type="component" value="Unassembled WGS sequence"/>
</dbReference>
<feature type="domain" description="HTH lysR-type" evidence="5">
    <location>
        <begin position="1"/>
        <end position="58"/>
    </location>
</feature>
<dbReference type="SUPFAM" id="SSF53850">
    <property type="entry name" value="Periplasmic binding protein-like II"/>
    <property type="match status" value="1"/>
</dbReference>
<keyword evidence="2" id="KW-0805">Transcription regulation</keyword>
<comment type="caution">
    <text evidence="6">The sequence shown here is derived from an EMBL/GenBank/DDBJ whole genome shotgun (WGS) entry which is preliminary data.</text>
</comment>
<reference evidence="6 7" key="1">
    <citation type="submission" date="2018-11" db="EMBL/GenBank/DDBJ databases">
        <title>The draft genome sequence of Amphritea opalescens ANRC-JH13T.</title>
        <authorList>
            <person name="Fang Z."/>
            <person name="Zhang Y."/>
            <person name="Han X."/>
        </authorList>
    </citation>
    <scope>NUCLEOTIDE SEQUENCE [LARGE SCALE GENOMIC DNA]</scope>
    <source>
        <strain evidence="6 7">ANRC-JH13</strain>
    </source>
</reference>
<dbReference type="PANTHER" id="PTHR30126:SF21">
    <property type="entry name" value="TRANSCRIPTIONAL REGULATOR-RELATED"/>
    <property type="match status" value="1"/>
</dbReference>
<dbReference type="GO" id="GO:0003700">
    <property type="term" value="F:DNA-binding transcription factor activity"/>
    <property type="evidence" value="ECO:0007669"/>
    <property type="project" value="InterPro"/>
</dbReference>
<dbReference type="AlphaFoldDB" id="A0A430KVH9"/>
<dbReference type="Gene3D" id="3.40.190.290">
    <property type="match status" value="1"/>
</dbReference>
<dbReference type="Gene3D" id="1.10.10.10">
    <property type="entry name" value="Winged helix-like DNA-binding domain superfamily/Winged helix DNA-binding domain"/>
    <property type="match status" value="1"/>
</dbReference>
<dbReference type="SUPFAM" id="SSF46785">
    <property type="entry name" value="Winged helix' DNA-binding domain"/>
    <property type="match status" value="1"/>
</dbReference>
<evidence type="ECO:0000256" key="4">
    <source>
        <dbReference type="ARBA" id="ARBA00023163"/>
    </source>
</evidence>
<evidence type="ECO:0000256" key="3">
    <source>
        <dbReference type="ARBA" id="ARBA00023125"/>
    </source>
</evidence>
<organism evidence="6 7">
    <name type="scientific">Amphritea opalescens</name>
    <dbReference type="NCBI Taxonomy" id="2490544"/>
    <lineage>
        <taxon>Bacteria</taxon>
        <taxon>Pseudomonadati</taxon>
        <taxon>Pseudomonadota</taxon>
        <taxon>Gammaproteobacteria</taxon>
        <taxon>Oceanospirillales</taxon>
        <taxon>Oceanospirillaceae</taxon>
        <taxon>Amphritea</taxon>
    </lineage>
</organism>
<accession>A0A430KVH9</accession>